<comment type="caution">
    <text evidence="1">The sequence shown here is derived from an EMBL/GenBank/DDBJ whole genome shotgun (WGS) entry which is preliminary data.</text>
</comment>
<dbReference type="Proteomes" id="UP000071644">
    <property type="component" value="Unassembled WGS sequence"/>
</dbReference>
<dbReference type="AlphaFoldDB" id="A0AAJ0LIT5"/>
<evidence type="ECO:0000313" key="1">
    <source>
        <dbReference type="EMBL" id="KTT16939.1"/>
    </source>
</evidence>
<proteinExistence type="predicted"/>
<sequence>MLGSVGGLSGLRLSNNDLGSDWGNLSPLLLARVFVCDSKGVADIQEYAGVYGAMTEGAVSIQQNWQSPFENTGPETKAPALAGMLQSGSLVPVLNALQAISPFKDGAISDALNASSDKLKTVMRDLEGRTGITKLNSRQVFSGMPPVKFTATIRFRALASAEKEVMAPLARLLEWVFPQMLAEDGILSEVLQTTKDVDSFIKALFPSIAPKLLGLTYGGSTYAPVVIESVDYPLDAPKDENGNFIDLPVQISFATLTALDRADIKRWFNRR</sequence>
<protein>
    <submittedName>
        <fullName evidence="1">Uncharacterized protein</fullName>
    </submittedName>
</protein>
<dbReference type="EMBL" id="LDSN01000036">
    <property type="protein sequence ID" value="KTT16939.1"/>
    <property type="molecule type" value="Genomic_DNA"/>
</dbReference>
<name>A0AAJ0LIT5_9PSED</name>
<evidence type="ECO:0000313" key="2">
    <source>
        <dbReference type="Proteomes" id="UP000071644"/>
    </source>
</evidence>
<accession>A0AAJ0LIT5</accession>
<gene>
    <name evidence="1" type="ORF">NS96R_14180</name>
</gene>
<organism evidence="1 2">
    <name type="scientific">Pseudomonas parafulva</name>
    <dbReference type="NCBI Taxonomy" id="157782"/>
    <lineage>
        <taxon>Bacteria</taxon>
        <taxon>Pseudomonadati</taxon>
        <taxon>Pseudomonadota</taxon>
        <taxon>Gammaproteobacteria</taxon>
        <taxon>Pseudomonadales</taxon>
        <taxon>Pseudomonadaceae</taxon>
        <taxon>Pseudomonas</taxon>
    </lineage>
</organism>
<reference evidence="1 2" key="1">
    <citation type="journal article" date="2016" name="Front. Microbiol.">
        <title>Genomic Resource of Rice Seed Associated Bacteria.</title>
        <authorList>
            <person name="Midha S."/>
            <person name="Bansal K."/>
            <person name="Sharma S."/>
            <person name="Kumar N."/>
            <person name="Patil P.P."/>
            <person name="Chaudhry V."/>
            <person name="Patil P.B."/>
        </authorList>
    </citation>
    <scope>NUCLEOTIDE SEQUENCE [LARGE SCALE GENOMIC DNA]</scope>
    <source>
        <strain evidence="1 2">NS96</strain>
    </source>
</reference>